<evidence type="ECO:0000256" key="5">
    <source>
        <dbReference type="ARBA" id="ARBA00023273"/>
    </source>
</evidence>
<feature type="coiled-coil region" evidence="6">
    <location>
        <begin position="151"/>
        <end position="196"/>
    </location>
</feature>
<sequence>MDSEISHSAAATFCSVLEDTVFQLSILGNILPVSFQSRNDSKQLVGSNISSVLQNQQGLELKLEQNVVEHLDNKVIGGLVASNKLVDQSMRQSPLTKDNLFKVQEDRKFCEDVLVAVKDEIIKKHKFATIKHAVEQQKANKLALQTTIIKEEQGRRKIKQLQRELLDIKKEKELQIQQRNEMIAHLKDQLQEMKAKSNMEGKYVKKNAENQVHQNQQRCQINEHTLKEKVEILKLRLDEEVKTHVEIENYLKTHQKLLEDKVENWMEKYDKDVEAKQHELTVLKTSKANDLERLQELTRKYAEYEHVVVEDRIEKEKERRKKEQEEIELNSAIRLQSWWRGTMVMKQIGPFSKKKKKGGKKGKKGGKKGKKK</sequence>
<feature type="coiled-coil region" evidence="6">
    <location>
        <begin position="287"/>
        <end position="335"/>
    </location>
</feature>
<comment type="subcellular location">
    <subcellularLocation>
        <location evidence="2">Cell projection</location>
    </subcellularLocation>
    <subcellularLocation>
        <location evidence="1">Cytoplasm</location>
        <location evidence="1">Cytoskeleton</location>
    </subcellularLocation>
</comment>
<dbReference type="AlphaFoldDB" id="A0A6F9DFA4"/>
<dbReference type="GO" id="GO:0005737">
    <property type="term" value="C:cytoplasm"/>
    <property type="evidence" value="ECO:0007669"/>
    <property type="project" value="TreeGrafter"/>
</dbReference>
<evidence type="ECO:0000313" key="8">
    <source>
        <dbReference type="EMBL" id="CAB3256674.1"/>
    </source>
</evidence>
<dbReference type="PANTHER" id="PTHR14871:SF1">
    <property type="entry name" value="DYNEIN REGULATORY COMPLEX PROTEIN 9"/>
    <property type="match status" value="1"/>
</dbReference>
<dbReference type="GO" id="GO:0036126">
    <property type="term" value="C:sperm flagellum"/>
    <property type="evidence" value="ECO:0007669"/>
    <property type="project" value="TreeGrafter"/>
</dbReference>
<reference evidence="8" key="1">
    <citation type="submission" date="2020-04" db="EMBL/GenBank/DDBJ databases">
        <authorList>
            <person name="Neveu A P."/>
        </authorList>
    </citation>
    <scope>NUCLEOTIDE SEQUENCE</scope>
    <source>
        <tissue evidence="8">Whole embryo</tissue>
    </source>
</reference>
<evidence type="ECO:0000256" key="4">
    <source>
        <dbReference type="ARBA" id="ARBA00023212"/>
    </source>
</evidence>
<feature type="region of interest" description="Disordered" evidence="7">
    <location>
        <begin position="346"/>
        <end position="372"/>
    </location>
</feature>
<dbReference type="GO" id="GO:0007288">
    <property type="term" value="P:sperm axoneme assembly"/>
    <property type="evidence" value="ECO:0007669"/>
    <property type="project" value="TreeGrafter"/>
</dbReference>
<keyword evidence="3" id="KW-0963">Cytoplasm</keyword>
<feature type="compositionally biased region" description="Basic residues" evidence="7">
    <location>
        <begin position="352"/>
        <end position="372"/>
    </location>
</feature>
<dbReference type="CDD" id="cd23766">
    <property type="entry name" value="IQCG"/>
    <property type="match status" value="1"/>
</dbReference>
<keyword evidence="6" id="KW-0175">Coiled coil</keyword>
<accession>A0A6F9DFA4</accession>
<proteinExistence type="evidence at transcript level"/>
<keyword evidence="5" id="KW-0966">Cell projection</keyword>
<protein>
    <submittedName>
        <fullName evidence="8">IQ domain-containing protein G</fullName>
    </submittedName>
</protein>
<evidence type="ECO:0000256" key="2">
    <source>
        <dbReference type="ARBA" id="ARBA00004316"/>
    </source>
</evidence>
<evidence type="ECO:0000256" key="1">
    <source>
        <dbReference type="ARBA" id="ARBA00004245"/>
    </source>
</evidence>
<evidence type="ECO:0000256" key="6">
    <source>
        <dbReference type="SAM" id="Coils"/>
    </source>
</evidence>
<gene>
    <name evidence="8" type="primary">Iqcg</name>
</gene>
<dbReference type="InterPro" id="IPR042618">
    <property type="entry name" value="IQCG"/>
</dbReference>
<dbReference type="EMBL" id="LR786029">
    <property type="protein sequence ID" value="CAB3256674.1"/>
    <property type="molecule type" value="mRNA"/>
</dbReference>
<keyword evidence="4" id="KW-0206">Cytoskeleton</keyword>
<evidence type="ECO:0000256" key="3">
    <source>
        <dbReference type="ARBA" id="ARBA00022490"/>
    </source>
</evidence>
<organism evidence="8">
    <name type="scientific">Phallusia mammillata</name>
    <dbReference type="NCBI Taxonomy" id="59560"/>
    <lineage>
        <taxon>Eukaryota</taxon>
        <taxon>Metazoa</taxon>
        <taxon>Chordata</taxon>
        <taxon>Tunicata</taxon>
        <taxon>Ascidiacea</taxon>
        <taxon>Phlebobranchia</taxon>
        <taxon>Ascidiidae</taxon>
        <taxon>Phallusia</taxon>
    </lineage>
</organism>
<evidence type="ECO:0000256" key="7">
    <source>
        <dbReference type="SAM" id="MobiDB-lite"/>
    </source>
</evidence>
<name>A0A6F9DFA4_9ASCI</name>
<dbReference type="GO" id="GO:0005856">
    <property type="term" value="C:cytoskeleton"/>
    <property type="evidence" value="ECO:0007669"/>
    <property type="project" value="UniProtKB-SubCell"/>
</dbReference>
<dbReference type="PANTHER" id="PTHR14871">
    <property type="entry name" value="DYNEIN REGULATORY COMPLEX PROTEIN 9"/>
    <property type="match status" value="1"/>
</dbReference>